<evidence type="ECO:0000313" key="3">
    <source>
        <dbReference type="Proteomes" id="UP000249417"/>
    </source>
</evidence>
<organism evidence="2 3">
    <name type="scientific">Micavibrio aeruginosavorus</name>
    <dbReference type="NCBI Taxonomy" id="349221"/>
    <lineage>
        <taxon>Bacteria</taxon>
        <taxon>Pseudomonadati</taxon>
        <taxon>Bdellovibrionota</taxon>
        <taxon>Bdellovibrionia</taxon>
        <taxon>Bdellovibrionales</taxon>
        <taxon>Pseudobdellovibrionaceae</taxon>
        <taxon>Micavibrio</taxon>
    </lineage>
</organism>
<feature type="transmembrane region" description="Helical" evidence="1">
    <location>
        <begin position="62"/>
        <end position="81"/>
    </location>
</feature>
<feature type="transmembrane region" description="Helical" evidence="1">
    <location>
        <begin position="6"/>
        <end position="25"/>
    </location>
</feature>
<evidence type="ECO:0000313" key="2">
    <source>
        <dbReference type="EMBL" id="PZQ47213.1"/>
    </source>
</evidence>
<feature type="transmembrane region" description="Helical" evidence="1">
    <location>
        <begin position="169"/>
        <end position="185"/>
    </location>
</feature>
<name>A0A2W5PXM0_9BACT</name>
<keyword evidence="1" id="KW-0472">Membrane</keyword>
<dbReference type="EMBL" id="QFQB01000016">
    <property type="protein sequence ID" value="PZQ47213.1"/>
    <property type="molecule type" value="Genomic_DNA"/>
</dbReference>
<protein>
    <submittedName>
        <fullName evidence="2">Uncharacterized protein</fullName>
    </submittedName>
</protein>
<proteinExistence type="predicted"/>
<feature type="transmembrane region" description="Helical" evidence="1">
    <location>
        <begin position="37"/>
        <end position="56"/>
    </location>
</feature>
<comment type="caution">
    <text evidence="2">The sequence shown here is derived from an EMBL/GenBank/DDBJ whole genome shotgun (WGS) entry which is preliminary data.</text>
</comment>
<evidence type="ECO:0000256" key="1">
    <source>
        <dbReference type="SAM" id="Phobius"/>
    </source>
</evidence>
<reference evidence="2 3" key="1">
    <citation type="submission" date="2017-08" db="EMBL/GenBank/DDBJ databases">
        <title>Infants hospitalized years apart are colonized by the same room-sourced microbial strains.</title>
        <authorList>
            <person name="Brooks B."/>
            <person name="Olm M.R."/>
            <person name="Firek B.A."/>
            <person name="Baker R."/>
            <person name="Thomas B.C."/>
            <person name="Morowitz M.J."/>
            <person name="Banfield J.F."/>
        </authorList>
    </citation>
    <scope>NUCLEOTIDE SEQUENCE [LARGE SCALE GENOMIC DNA]</scope>
    <source>
        <strain evidence="2">S2_005_002_R2_29</strain>
    </source>
</reference>
<dbReference type="AlphaFoldDB" id="A0A2W5PXM0"/>
<keyword evidence="1" id="KW-0812">Transmembrane</keyword>
<feature type="transmembrane region" description="Helical" evidence="1">
    <location>
        <begin position="93"/>
        <end position="108"/>
    </location>
</feature>
<sequence>MPLDFKTILGIIAVLMTIGAHIPYFVTTLKGTNKPHVFCWIIWTLLTGIAFAAQMAERAGPGAWAAGVCSGICLLITIAAAKNGEKDITRSDWVMFLLALASIPIWMATDDPVWSVWMVTLIDLAALYPAARKSWKRPHEENSFMYGFNIPRHCVSLAALNTISVTTALYPFALLLMNIGMFIMLKGRRMSLAQRGEAVAQMNNVPSE</sequence>
<accession>A0A2W5PXM0</accession>
<gene>
    <name evidence="2" type="ORF">DI551_03875</name>
</gene>
<dbReference type="Proteomes" id="UP000249417">
    <property type="component" value="Unassembled WGS sequence"/>
</dbReference>
<keyword evidence="1" id="KW-1133">Transmembrane helix</keyword>